<sequence>MTRSVIIKIREAQDEAGNRYVPPASPTRSPGYSLMEAVGEAFNSIAQDYNVARHQNLGEAFIPSKADFHNRKMYNHVAPDLGINTKERDVPYVPIPRYQVRPRRAGDWLCGTSHKDRFHLLPTVIPMTEQRMISEKKAATDLERRPGNYNFVRSGLLHGVQRTPVALVQPDYGSTEIRSRQRRNWAGNFDRNFHGGKQSNSIVFSYCSPL</sequence>
<keyword evidence="2" id="KW-1185">Reference proteome</keyword>
<feature type="non-terminal residue" evidence="1">
    <location>
        <position position="210"/>
    </location>
</feature>
<organism evidence="1 2">
    <name type="scientific">Mesorhabditis spiculigera</name>
    <dbReference type="NCBI Taxonomy" id="96644"/>
    <lineage>
        <taxon>Eukaryota</taxon>
        <taxon>Metazoa</taxon>
        <taxon>Ecdysozoa</taxon>
        <taxon>Nematoda</taxon>
        <taxon>Chromadorea</taxon>
        <taxon>Rhabditida</taxon>
        <taxon>Rhabditina</taxon>
        <taxon>Rhabditomorpha</taxon>
        <taxon>Rhabditoidea</taxon>
        <taxon>Rhabditidae</taxon>
        <taxon>Mesorhabditinae</taxon>
        <taxon>Mesorhabditis</taxon>
    </lineage>
</organism>
<gene>
    <name evidence="1" type="ORF">MSPICULIGERA_LOCUS16455</name>
</gene>
<reference evidence="1" key="1">
    <citation type="submission" date="2023-06" db="EMBL/GenBank/DDBJ databases">
        <authorList>
            <person name="Delattre M."/>
        </authorList>
    </citation>
    <scope>NUCLEOTIDE SEQUENCE</scope>
    <source>
        <strain evidence="1">AF72</strain>
    </source>
</reference>
<name>A0AA36G3J1_9BILA</name>
<protein>
    <submittedName>
        <fullName evidence="1">Uncharacterized protein</fullName>
    </submittedName>
</protein>
<evidence type="ECO:0000313" key="1">
    <source>
        <dbReference type="EMBL" id="CAJ0578194.1"/>
    </source>
</evidence>
<comment type="caution">
    <text evidence="1">The sequence shown here is derived from an EMBL/GenBank/DDBJ whole genome shotgun (WGS) entry which is preliminary data.</text>
</comment>
<dbReference type="EMBL" id="CATQJA010002653">
    <property type="protein sequence ID" value="CAJ0578194.1"/>
    <property type="molecule type" value="Genomic_DNA"/>
</dbReference>
<dbReference type="Proteomes" id="UP001177023">
    <property type="component" value="Unassembled WGS sequence"/>
</dbReference>
<dbReference type="AlphaFoldDB" id="A0AA36G3J1"/>
<evidence type="ECO:0000313" key="2">
    <source>
        <dbReference type="Proteomes" id="UP001177023"/>
    </source>
</evidence>
<proteinExistence type="predicted"/>
<accession>A0AA36G3J1</accession>